<evidence type="ECO:0000313" key="1">
    <source>
        <dbReference type="EMBL" id="KAB3536341.1"/>
    </source>
</evidence>
<dbReference type="EMBL" id="WBZC01000012">
    <property type="protein sequence ID" value="KAB3536341.1"/>
    <property type="molecule type" value="Genomic_DNA"/>
</dbReference>
<comment type="caution">
    <text evidence="1">The sequence shown here is derived from an EMBL/GenBank/DDBJ whole genome shotgun (WGS) entry which is preliminary data.</text>
</comment>
<gene>
    <name evidence="1" type="ORF">F8154_04285</name>
</gene>
<dbReference type="OrthoDB" id="1645362at2"/>
<keyword evidence="2" id="KW-1185">Reference proteome</keyword>
<evidence type="ECO:0000313" key="2">
    <source>
        <dbReference type="Proteomes" id="UP000432715"/>
    </source>
</evidence>
<dbReference type="RefSeq" id="WP_151860398.1">
    <property type="nucleotide sequence ID" value="NZ_WBZC01000012.1"/>
</dbReference>
<dbReference type="Pfam" id="PF21983">
    <property type="entry name" value="NikA-like"/>
    <property type="match status" value="1"/>
</dbReference>
<reference evidence="1 2" key="1">
    <citation type="submission" date="2019-10" db="EMBL/GenBank/DDBJ databases">
        <title>Alkaliphilus serpentinus sp. nov. and Alkaliphilus pronyensis sp. nov., two novel anaerobic alkaliphilic species isolated from the serpentinized-hosted hydrothermal field of the Prony Bay (New Caledonia).</title>
        <authorList>
            <person name="Postec A."/>
        </authorList>
    </citation>
    <scope>NUCLEOTIDE SEQUENCE [LARGE SCALE GENOMIC DNA]</scope>
    <source>
        <strain evidence="1 2">LacV</strain>
    </source>
</reference>
<dbReference type="InterPro" id="IPR053842">
    <property type="entry name" value="NikA-like"/>
</dbReference>
<organism evidence="1 2">
    <name type="scientific">Alkaliphilus pronyensis</name>
    <dbReference type="NCBI Taxonomy" id="1482732"/>
    <lineage>
        <taxon>Bacteria</taxon>
        <taxon>Bacillati</taxon>
        <taxon>Bacillota</taxon>
        <taxon>Clostridia</taxon>
        <taxon>Peptostreptococcales</taxon>
        <taxon>Natronincolaceae</taxon>
        <taxon>Alkaliphilus</taxon>
    </lineage>
</organism>
<dbReference type="Proteomes" id="UP000432715">
    <property type="component" value="Unassembled WGS sequence"/>
</dbReference>
<proteinExistence type="predicted"/>
<name>A0A6I0FJS1_9FIRM</name>
<sequence>MNKTKFIGFRVTEAEYNKIKRKAEKSKLSISKYVSLSALDKEIIFFDDIKEMNHQLSKIGNNLNQLTVLAHQGKIKEVNLTKVTEAFTGLWDELCKLVKGKR</sequence>
<dbReference type="AlphaFoldDB" id="A0A6I0FJS1"/>
<protein>
    <submittedName>
        <fullName evidence="1">MobC family plasmid mobilization relaxosome protein</fullName>
    </submittedName>
</protein>
<accession>A0A6I0FJS1</accession>